<evidence type="ECO:0000313" key="11">
    <source>
        <dbReference type="Proteomes" id="UP001634007"/>
    </source>
</evidence>
<keyword evidence="3" id="KW-1003">Cell membrane</keyword>
<sequence length="707" mass="76844">MPLHYPIQKSKRPNDILSLLQTTFSLSLSLSSASFLSNTFEFCSHRPSSVFSPESSSLSPRMDLRLLFLFLLLLFAAPPSCVSQTNAPSPSPAPADACNGVLLTYLYTGGSQLPPADPAHQAYRFQSVLTVTNNGLDELKSWRAFVGFQHEELLVSASGAVPADGSTLPAGVGNGTVLAGFPSTDLKTAIETAGDLTQMQAQVRLVGTQFGVKPPAAPMPANVSLANDGFVCPEPTLQGTNLMLVCCTRDPNFKTNITVADEFLPRQSGDLTIMYDVIRTYDSNYWAQVTISNHNPLGRLDNWQLSWDWMREEFINSMRGAYPSVVDSSACVFGSQASHYTDMDFSNVLNCERRPTIIDLPPTKANDSNLGLIPNCCRNGTILPPSMDSSQSSSVFQLQVYKMPPDLNRSELFPPQNWRINGTLNPDYQCGPPVRVSPSQFFSPSGLSSNTTAFASWQVVCNITQRSTPRCCVSFSAYYNESIVPCRTCACGCTSSASQTCSATSPAILLPSQALLVPFDNRTAMTLAWAQIKHLQVPNPMPCGDNCGVSINWHVNTDYSRGWTARITIFNWGETAFVDWFTAVELDKAAVGFEATYSFNGTLMSDVNDTILMKGLPGLNYLMGEADGADPVKDPRVPGKQQSVISFTKKNIQGINVPKGDGFPTRVLFNGEECSLPTMYPTSNSARIGSSIMLSIFLAAIFSALIL</sequence>
<proteinExistence type="inferred from homology"/>
<evidence type="ECO:0000256" key="7">
    <source>
        <dbReference type="ARBA" id="ARBA00023180"/>
    </source>
</evidence>
<evidence type="ECO:0000256" key="4">
    <source>
        <dbReference type="ARBA" id="ARBA00022622"/>
    </source>
</evidence>
<evidence type="ECO:0000259" key="9">
    <source>
        <dbReference type="Pfam" id="PF25079"/>
    </source>
</evidence>
<organism evidence="10 11">
    <name type="scientific">Eucalyptus globulus</name>
    <name type="common">Tasmanian blue gum</name>
    <dbReference type="NCBI Taxonomy" id="34317"/>
    <lineage>
        <taxon>Eukaryota</taxon>
        <taxon>Viridiplantae</taxon>
        <taxon>Streptophyta</taxon>
        <taxon>Embryophyta</taxon>
        <taxon>Tracheophyta</taxon>
        <taxon>Spermatophyta</taxon>
        <taxon>Magnoliopsida</taxon>
        <taxon>eudicotyledons</taxon>
        <taxon>Gunneridae</taxon>
        <taxon>Pentapetalae</taxon>
        <taxon>rosids</taxon>
        <taxon>malvids</taxon>
        <taxon>Myrtales</taxon>
        <taxon>Myrtaceae</taxon>
        <taxon>Myrtoideae</taxon>
        <taxon>Eucalypteae</taxon>
        <taxon>Eucalyptus</taxon>
    </lineage>
</organism>
<evidence type="ECO:0000256" key="2">
    <source>
        <dbReference type="ARBA" id="ARBA00005507"/>
    </source>
</evidence>
<dbReference type="Proteomes" id="UP001634007">
    <property type="component" value="Unassembled WGS sequence"/>
</dbReference>
<protein>
    <recommendedName>
        <fullName evidence="9">COBRA C-terminal domain-containing protein</fullName>
    </recommendedName>
</protein>
<keyword evidence="5" id="KW-0732">Signal</keyword>
<dbReference type="PANTHER" id="PTHR31052">
    <property type="entry name" value="COBRA-LIKE PROTEIN 7"/>
    <property type="match status" value="1"/>
</dbReference>
<dbReference type="GO" id="GO:0005886">
    <property type="term" value="C:plasma membrane"/>
    <property type="evidence" value="ECO:0007669"/>
    <property type="project" value="UniProtKB-SubCell"/>
</dbReference>
<feature type="domain" description="COBRA C-terminal" evidence="9">
    <location>
        <begin position="470"/>
        <end position="681"/>
    </location>
</feature>
<evidence type="ECO:0000256" key="6">
    <source>
        <dbReference type="ARBA" id="ARBA00023136"/>
    </source>
</evidence>
<evidence type="ECO:0000256" key="8">
    <source>
        <dbReference type="ARBA" id="ARBA00023288"/>
    </source>
</evidence>
<comment type="similarity">
    <text evidence="2">Belongs to the COBRA family.</text>
</comment>
<evidence type="ECO:0000256" key="3">
    <source>
        <dbReference type="ARBA" id="ARBA00022475"/>
    </source>
</evidence>
<dbReference type="PANTHER" id="PTHR31052:SF3">
    <property type="entry name" value="COBRA-LIKE PROTEIN 7"/>
    <property type="match status" value="1"/>
</dbReference>
<keyword evidence="8" id="KW-0449">Lipoprotein</keyword>
<keyword evidence="4" id="KW-0336">GPI-anchor</keyword>
<evidence type="ECO:0000313" key="10">
    <source>
        <dbReference type="EMBL" id="KAL3727767.1"/>
    </source>
</evidence>
<evidence type="ECO:0000256" key="5">
    <source>
        <dbReference type="ARBA" id="ARBA00022729"/>
    </source>
</evidence>
<evidence type="ECO:0000256" key="1">
    <source>
        <dbReference type="ARBA" id="ARBA00004609"/>
    </source>
</evidence>
<name>A0ABD3JMA0_EUCGL</name>
<dbReference type="EMBL" id="JBJKBG010000008">
    <property type="protein sequence ID" value="KAL3727767.1"/>
    <property type="molecule type" value="Genomic_DNA"/>
</dbReference>
<keyword evidence="7" id="KW-0325">Glycoprotein</keyword>
<keyword evidence="6" id="KW-0472">Membrane</keyword>
<keyword evidence="11" id="KW-1185">Reference proteome</keyword>
<dbReference type="InterPro" id="IPR006918">
    <property type="entry name" value="COBRA_pln"/>
</dbReference>
<comment type="caution">
    <text evidence="10">The sequence shown here is derived from an EMBL/GenBank/DDBJ whole genome shotgun (WGS) entry which is preliminary data.</text>
</comment>
<dbReference type="InterPro" id="IPR056900">
    <property type="entry name" value="COB_C"/>
</dbReference>
<dbReference type="AlphaFoldDB" id="A0ABD3JMA0"/>
<comment type="subcellular location">
    <subcellularLocation>
        <location evidence="1">Cell membrane</location>
        <topology evidence="1">Lipid-anchor</topology>
        <topology evidence="1">GPI-anchor</topology>
    </subcellularLocation>
</comment>
<dbReference type="Pfam" id="PF04833">
    <property type="entry name" value="COBRA"/>
    <property type="match status" value="1"/>
</dbReference>
<accession>A0ABD3JMA0</accession>
<dbReference type="GO" id="GO:0098552">
    <property type="term" value="C:side of membrane"/>
    <property type="evidence" value="ECO:0007669"/>
    <property type="project" value="UniProtKB-KW"/>
</dbReference>
<reference evidence="10 11" key="1">
    <citation type="submission" date="2024-11" db="EMBL/GenBank/DDBJ databases">
        <title>Chromosome-level genome assembly of Eucalyptus globulus Labill. provides insights into its genome evolution.</title>
        <authorList>
            <person name="Li X."/>
        </authorList>
    </citation>
    <scope>NUCLEOTIDE SEQUENCE [LARGE SCALE GENOMIC DNA]</scope>
    <source>
        <strain evidence="10">CL2024</strain>
        <tissue evidence="10">Fresh tender leaves</tissue>
    </source>
</reference>
<gene>
    <name evidence="10" type="ORF">ACJRO7_032505</name>
</gene>
<dbReference type="Pfam" id="PF25079">
    <property type="entry name" value="COB_C"/>
    <property type="match status" value="1"/>
</dbReference>